<proteinExistence type="predicted"/>
<protein>
    <submittedName>
        <fullName evidence="1">Protein of uncharacterized function (DUF3151)</fullName>
    </submittedName>
</protein>
<reference evidence="1 2" key="1">
    <citation type="submission" date="2017-06" db="EMBL/GenBank/DDBJ databases">
        <authorList>
            <consortium name="Pathogen Informatics"/>
        </authorList>
    </citation>
    <scope>NUCLEOTIDE SEQUENCE [LARGE SCALE GENOMIC DNA]</scope>
    <source>
        <strain evidence="1 2">NCTC11865</strain>
    </source>
</reference>
<evidence type="ECO:0000313" key="2">
    <source>
        <dbReference type="Proteomes" id="UP000215332"/>
    </source>
</evidence>
<dbReference type="RefSeq" id="WP_021105093.1">
    <property type="nucleotide sequence ID" value="NZ_LT906441.1"/>
</dbReference>
<gene>
    <name evidence="1" type="ORF">SAMEA4412665_00170</name>
</gene>
<accession>A0A239W2C9</accession>
<dbReference type="Pfam" id="PF11349">
    <property type="entry name" value="DUF3151"/>
    <property type="match status" value="1"/>
</dbReference>
<dbReference type="Proteomes" id="UP000215332">
    <property type="component" value="Chromosome 1"/>
</dbReference>
<dbReference type="KEGG" id="cgrn:4412665_00170"/>
<organism evidence="1 2">
    <name type="scientific">Cutibacterium granulosum</name>
    <dbReference type="NCBI Taxonomy" id="33011"/>
    <lineage>
        <taxon>Bacteria</taxon>
        <taxon>Bacillati</taxon>
        <taxon>Actinomycetota</taxon>
        <taxon>Actinomycetes</taxon>
        <taxon>Propionibacteriales</taxon>
        <taxon>Propionibacteriaceae</taxon>
        <taxon>Cutibacterium</taxon>
    </lineage>
</organism>
<dbReference type="AlphaFoldDB" id="A0A239W2C9"/>
<sequence length="144" mass="15530">MAKDPSDVSAPDQENADEGVVLADSSVISALSAQGREHFNDVAKDHLNSPLVWALLAEGALLTGSESSDMAAYSYASTGVFLGRQLLEEAGWEPGDTLLWQHLPNQGLIRAMRARAQAARRLGAEEESTQLWADLEELCPDLPQ</sequence>
<dbReference type="EMBL" id="LT906441">
    <property type="protein sequence ID" value="SNV28661.1"/>
    <property type="molecule type" value="Genomic_DNA"/>
</dbReference>
<dbReference type="InterPro" id="IPR014487">
    <property type="entry name" value="DUF3151"/>
</dbReference>
<evidence type="ECO:0000313" key="1">
    <source>
        <dbReference type="EMBL" id="SNV28661.1"/>
    </source>
</evidence>
<name>A0A239W2C9_9ACTN</name>